<dbReference type="PANTHER" id="PTHR33406">
    <property type="entry name" value="MEMBRANE PROTEIN MJ1562-RELATED"/>
    <property type="match status" value="1"/>
</dbReference>
<feature type="transmembrane region" description="Helical" evidence="8">
    <location>
        <begin position="615"/>
        <end position="641"/>
    </location>
</feature>
<evidence type="ECO:0000256" key="3">
    <source>
        <dbReference type="ARBA" id="ARBA00022475"/>
    </source>
</evidence>
<keyword evidence="4 8" id="KW-0812">Transmembrane</keyword>
<dbReference type="InterPro" id="IPR050545">
    <property type="entry name" value="Mycobact_MmpL"/>
</dbReference>
<feature type="transmembrane region" description="Helical" evidence="8">
    <location>
        <begin position="569"/>
        <end position="594"/>
    </location>
</feature>
<dbReference type="Gene3D" id="1.20.1640.10">
    <property type="entry name" value="Multidrug efflux transporter AcrB transmembrane domain"/>
    <property type="match status" value="2"/>
</dbReference>
<dbReference type="Pfam" id="PF03176">
    <property type="entry name" value="MMPL"/>
    <property type="match status" value="2"/>
</dbReference>
<comment type="caution">
    <text evidence="10">The sequence shown here is derived from an EMBL/GenBank/DDBJ whole genome shotgun (WGS) entry which is preliminary data.</text>
</comment>
<feature type="transmembrane region" description="Helical" evidence="8">
    <location>
        <begin position="171"/>
        <end position="189"/>
    </location>
</feature>
<evidence type="ECO:0000256" key="7">
    <source>
        <dbReference type="SAM" id="MobiDB-lite"/>
    </source>
</evidence>
<protein>
    <submittedName>
        <fullName evidence="10">Membrane protein</fullName>
    </submittedName>
</protein>
<evidence type="ECO:0000313" key="11">
    <source>
        <dbReference type="Proteomes" id="UP000620224"/>
    </source>
</evidence>
<feature type="transmembrane region" description="Helical" evidence="8">
    <location>
        <begin position="542"/>
        <end position="563"/>
    </location>
</feature>
<feature type="transmembrane region" description="Helical" evidence="8">
    <location>
        <begin position="272"/>
        <end position="293"/>
    </location>
</feature>
<feature type="transmembrane region" description="Helical" evidence="8">
    <location>
        <begin position="305"/>
        <end position="327"/>
    </location>
</feature>
<evidence type="ECO:0000256" key="1">
    <source>
        <dbReference type="ARBA" id="ARBA00004651"/>
    </source>
</evidence>
<evidence type="ECO:0000259" key="9">
    <source>
        <dbReference type="PROSITE" id="PS50156"/>
    </source>
</evidence>
<dbReference type="InterPro" id="IPR004869">
    <property type="entry name" value="MMPL_dom"/>
</dbReference>
<evidence type="ECO:0000256" key="8">
    <source>
        <dbReference type="SAM" id="Phobius"/>
    </source>
</evidence>
<feature type="transmembrane region" description="Helical" evidence="8">
    <location>
        <begin position="359"/>
        <end position="379"/>
    </location>
</feature>
<feature type="transmembrane region" description="Helical" evidence="8">
    <location>
        <begin position="518"/>
        <end position="535"/>
    </location>
</feature>
<feature type="region of interest" description="Disordered" evidence="7">
    <location>
        <begin position="691"/>
        <end position="711"/>
    </location>
</feature>
<feature type="transmembrane region" description="Helical" evidence="8">
    <location>
        <begin position="653"/>
        <end position="676"/>
    </location>
</feature>
<keyword evidence="6 8" id="KW-0472">Membrane</keyword>
<feature type="domain" description="SSD" evidence="9">
    <location>
        <begin position="194"/>
        <end position="326"/>
    </location>
</feature>
<evidence type="ECO:0000313" key="10">
    <source>
        <dbReference type="EMBL" id="GGW81703.1"/>
    </source>
</evidence>
<sequence length="711" mass="74730">MNRPVLVLVSWVVAAIALIALAPSMGTSRDQEDFLPSHYESVRAGRIQEKSFPQQESAAAILVFQRSDGGPLTGADKDAVSRVTKTLDGKHYDTFKSVTGSPEAVSKNGKVALANAYSTEKDLGADPVLDSVKKLREDAGHLLKGTDLKLGVTGTAAQTLDANEATGDTDAMIMMATLLLIVVLLGVIFRSPLIAFLPVVLIFLVFMMAQGLISTASSLFDLKADSDNGAILIVVLFGVGTDYILFLLFRYREHLRSGQAPKEALASGVSRVGETIASAAGAVIVAFLALMLSTMSSMRALGPSLAISVGLALAAALTLVPAAFSLLGTKAFWPSKAWQRTPRNRLGHRIGAVTSRRPALVATVSGAALVVLALCSLGFRAEYDAGSSLPKNLESVQAMNDLEKAFAAGESDPSLVYVKSGNGGRLDASALTAFRKDITAVKGVDEVSEPVLNPAKDVARYDVVLSYRPASSEAIDLVSGTLRDTVHAKAPKGTEAVLGGTTAVFADIKNAVNQDYKVVFPAAGIAIALILGLMLRGVVAPLYLIVAVSLGFGATLGSTVLLFQKLQDASGLLFMLPIIVYLFVVAIGTDYNILLVARLREEMRKGRTPAEATRLAVTQSAPTISAAAVILAGTFGVLMLADNSMLQQMGFAVAFGILLTAFVMALLLVPTVTTLLGARAWWPSRNTGGKDSLRVADTDGDPDPTSEPVRV</sequence>
<dbReference type="AlphaFoldDB" id="A0A918JLC5"/>
<name>A0A918JLC5_9ACTN</name>
<feature type="transmembrane region" description="Helical" evidence="8">
    <location>
        <begin position="196"/>
        <end position="217"/>
    </location>
</feature>
<reference evidence="10" key="2">
    <citation type="submission" date="2020-09" db="EMBL/GenBank/DDBJ databases">
        <authorList>
            <person name="Sun Q."/>
            <person name="Ohkuma M."/>
        </authorList>
    </citation>
    <scope>NUCLEOTIDE SEQUENCE</scope>
    <source>
        <strain evidence="10">JCM 4490</strain>
    </source>
</reference>
<feature type="transmembrane region" description="Helical" evidence="8">
    <location>
        <begin position="229"/>
        <end position="251"/>
    </location>
</feature>
<evidence type="ECO:0000256" key="2">
    <source>
        <dbReference type="ARBA" id="ARBA00010157"/>
    </source>
</evidence>
<dbReference type="Proteomes" id="UP000620224">
    <property type="component" value="Unassembled WGS sequence"/>
</dbReference>
<dbReference type="PROSITE" id="PS50156">
    <property type="entry name" value="SSD"/>
    <property type="match status" value="1"/>
</dbReference>
<proteinExistence type="inferred from homology"/>
<keyword evidence="5 8" id="KW-1133">Transmembrane helix</keyword>
<comment type="subcellular location">
    <subcellularLocation>
        <location evidence="1">Cell membrane</location>
        <topology evidence="1">Multi-pass membrane protein</topology>
    </subcellularLocation>
</comment>
<dbReference type="GO" id="GO:0005886">
    <property type="term" value="C:plasma membrane"/>
    <property type="evidence" value="ECO:0007669"/>
    <property type="project" value="UniProtKB-SubCell"/>
</dbReference>
<keyword evidence="11" id="KW-1185">Reference proteome</keyword>
<keyword evidence="3" id="KW-1003">Cell membrane</keyword>
<reference evidence="10" key="1">
    <citation type="journal article" date="2014" name="Int. J. Syst. Evol. Microbiol.">
        <title>Complete genome sequence of Corynebacterium casei LMG S-19264T (=DSM 44701T), isolated from a smear-ripened cheese.</title>
        <authorList>
            <consortium name="US DOE Joint Genome Institute (JGI-PGF)"/>
            <person name="Walter F."/>
            <person name="Albersmeier A."/>
            <person name="Kalinowski J."/>
            <person name="Ruckert C."/>
        </authorList>
    </citation>
    <scope>NUCLEOTIDE SEQUENCE</scope>
    <source>
        <strain evidence="10">JCM 4490</strain>
    </source>
</reference>
<organism evidence="10 11">
    <name type="scientific">Streptomyces lucensis JCM 4490</name>
    <dbReference type="NCBI Taxonomy" id="1306176"/>
    <lineage>
        <taxon>Bacteria</taxon>
        <taxon>Bacillati</taxon>
        <taxon>Actinomycetota</taxon>
        <taxon>Actinomycetes</taxon>
        <taxon>Kitasatosporales</taxon>
        <taxon>Streptomycetaceae</taxon>
        <taxon>Streptomyces</taxon>
    </lineage>
</organism>
<evidence type="ECO:0000256" key="4">
    <source>
        <dbReference type="ARBA" id="ARBA00022692"/>
    </source>
</evidence>
<gene>
    <name evidence="10" type="ORF">GCM10010503_68750</name>
</gene>
<accession>A0A918JLC5</accession>
<dbReference type="PANTHER" id="PTHR33406:SF6">
    <property type="entry name" value="MEMBRANE PROTEIN YDGH-RELATED"/>
    <property type="match status" value="1"/>
</dbReference>
<evidence type="ECO:0000256" key="5">
    <source>
        <dbReference type="ARBA" id="ARBA00022989"/>
    </source>
</evidence>
<dbReference type="InterPro" id="IPR000731">
    <property type="entry name" value="SSD"/>
</dbReference>
<dbReference type="SUPFAM" id="SSF82866">
    <property type="entry name" value="Multidrug efflux transporter AcrB transmembrane domain"/>
    <property type="match status" value="2"/>
</dbReference>
<dbReference type="RefSeq" id="WP_229816393.1">
    <property type="nucleotide sequence ID" value="NZ_BMUE01000028.1"/>
</dbReference>
<dbReference type="EMBL" id="BMUE01000028">
    <property type="protein sequence ID" value="GGW81703.1"/>
    <property type="molecule type" value="Genomic_DNA"/>
</dbReference>
<comment type="similarity">
    <text evidence="2">Belongs to the resistance-nodulation-cell division (RND) (TC 2.A.6) family. MmpL subfamily.</text>
</comment>
<evidence type="ECO:0000256" key="6">
    <source>
        <dbReference type="ARBA" id="ARBA00023136"/>
    </source>
</evidence>